<protein>
    <recommendedName>
        <fullName evidence="5">GDSL esterase/lipase EXL3</fullName>
    </recommendedName>
</protein>
<dbReference type="AlphaFoldDB" id="A0AAE1KH95"/>
<comment type="similarity">
    <text evidence="1">Belongs to the 'GDSL' lipolytic enzyme family.</text>
</comment>
<keyword evidence="2" id="KW-0812">Transmembrane</keyword>
<dbReference type="InterPro" id="IPR036514">
    <property type="entry name" value="SGNH_hydro_sf"/>
</dbReference>
<dbReference type="CDD" id="cd01837">
    <property type="entry name" value="SGNH_plant_lipase_like"/>
    <property type="match status" value="1"/>
</dbReference>
<keyword evidence="4" id="KW-1185">Reference proteome</keyword>
<sequence>MEAFVEAPPCRCCLRLVVGMMVVMLLLLGGWCREATGLVKVPPDLKIPAVFVIGDSVMDTGNNNDLVSLAKCNYLPYGKDFKGGVATGRCSNGKVPSDIIVEELGIKELLPPYKDRNLKTQDLLTGVNFASAAAGYDPLTSQLARATPMTDQVKWFKDHRKKIKGIVGDEQTKFIMDNSVVVVVAGSDDIANTYYGARVRQLQYNVSAYTDLMVNGASDIVKGLYEVGSRRIGVFGAPPIGCLPSQRALGGGIQRKCAENENVAAKLFNSKLRKRLEQLEQSLPNSTVRYVDIYNPLLDVIVNYKKYGFKVPNRGCCGTGIIEAAFLCNRYTPTCPDVQNYVFWDTFHPTEATYRKLIPPILQKYVDDYARGIR</sequence>
<dbReference type="GO" id="GO:0006629">
    <property type="term" value="P:lipid metabolic process"/>
    <property type="evidence" value="ECO:0007669"/>
    <property type="project" value="InterPro"/>
</dbReference>
<dbReference type="EMBL" id="JAWXYG010000004">
    <property type="protein sequence ID" value="KAK4275089.1"/>
    <property type="molecule type" value="Genomic_DNA"/>
</dbReference>
<name>A0AAE1KH95_9FABA</name>
<dbReference type="InterPro" id="IPR008265">
    <property type="entry name" value="Lipase_GDSL_AS"/>
</dbReference>
<dbReference type="PANTHER" id="PTHR45642">
    <property type="entry name" value="GDSL ESTERASE/LIPASE EXL3"/>
    <property type="match status" value="1"/>
</dbReference>
<dbReference type="InterPro" id="IPR050592">
    <property type="entry name" value="GDSL_lipolytic_enzyme"/>
</dbReference>
<dbReference type="FunFam" id="3.40.50.1110:FF:000003">
    <property type="entry name" value="GDSL esterase/lipase APG"/>
    <property type="match status" value="1"/>
</dbReference>
<keyword evidence="2" id="KW-0472">Membrane</keyword>
<dbReference type="PANTHER" id="PTHR45642:SF95">
    <property type="entry name" value="GDSL-LIKE LIPASE_ACYLHYDROLASE FAMILY PROTEIN, EXPRESSED"/>
    <property type="match status" value="1"/>
</dbReference>
<evidence type="ECO:0000256" key="1">
    <source>
        <dbReference type="ARBA" id="ARBA00008668"/>
    </source>
</evidence>
<feature type="transmembrane region" description="Helical" evidence="2">
    <location>
        <begin position="12"/>
        <end position="31"/>
    </location>
</feature>
<organism evidence="3 4">
    <name type="scientific">Acacia crassicarpa</name>
    <name type="common">northern wattle</name>
    <dbReference type="NCBI Taxonomy" id="499986"/>
    <lineage>
        <taxon>Eukaryota</taxon>
        <taxon>Viridiplantae</taxon>
        <taxon>Streptophyta</taxon>
        <taxon>Embryophyta</taxon>
        <taxon>Tracheophyta</taxon>
        <taxon>Spermatophyta</taxon>
        <taxon>Magnoliopsida</taxon>
        <taxon>eudicotyledons</taxon>
        <taxon>Gunneridae</taxon>
        <taxon>Pentapetalae</taxon>
        <taxon>rosids</taxon>
        <taxon>fabids</taxon>
        <taxon>Fabales</taxon>
        <taxon>Fabaceae</taxon>
        <taxon>Caesalpinioideae</taxon>
        <taxon>mimosoid clade</taxon>
        <taxon>Acacieae</taxon>
        <taxon>Acacia</taxon>
    </lineage>
</organism>
<evidence type="ECO:0000313" key="4">
    <source>
        <dbReference type="Proteomes" id="UP001293593"/>
    </source>
</evidence>
<dbReference type="SUPFAM" id="SSF52266">
    <property type="entry name" value="SGNH hydrolase"/>
    <property type="match status" value="1"/>
</dbReference>
<keyword evidence="2" id="KW-1133">Transmembrane helix</keyword>
<evidence type="ECO:0000256" key="2">
    <source>
        <dbReference type="SAM" id="Phobius"/>
    </source>
</evidence>
<reference evidence="3" key="1">
    <citation type="submission" date="2023-10" db="EMBL/GenBank/DDBJ databases">
        <title>Chromosome-level genome of the transformable northern wattle, Acacia crassicarpa.</title>
        <authorList>
            <person name="Massaro I."/>
            <person name="Sinha N.R."/>
            <person name="Poethig S."/>
            <person name="Leichty A.R."/>
        </authorList>
    </citation>
    <scope>NUCLEOTIDE SEQUENCE</scope>
    <source>
        <strain evidence="3">Acra3RX</strain>
        <tissue evidence="3">Leaf</tissue>
    </source>
</reference>
<dbReference type="Gene3D" id="3.40.50.1110">
    <property type="entry name" value="SGNH hydrolase"/>
    <property type="match status" value="1"/>
</dbReference>
<comment type="caution">
    <text evidence="3">The sequence shown here is derived from an EMBL/GenBank/DDBJ whole genome shotgun (WGS) entry which is preliminary data.</text>
</comment>
<dbReference type="InterPro" id="IPR035669">
    <property type="entry name" value="SGNH_plant_lipase-like"/>
</dbReference>
<dbReference type="InterPro" id="IPR001087">
    <property type="entry name" value="GDSL"/>
</dbReference>
<dbReference type="GO" id="GO:0016298">
    <property type="term" value="F:lipase activity"/>
    <property type="evidence" value="ECO:0007669"/>
    <property type="project" value="InterPro"/>
</dbReference>
<accession>A0AAE1KH95</accession>
<dbReference type="Proteomes" id="UP001293593">
    <property type="component" value="Unassembled WGS sequence"/>
</dbReference>
<dbReference type="Pfam" id="PF00657">
    <property type="entry name" value="Lipase_GDSL"/>
    <property type="match status" value="1"/>
</dbReference>
<gene>
    <name evidence="3" type="ORF">QN277_018228</name>
</gene>
<proteinExistence type="inferred from homology"/>
<evidence type="ECO:0008006" key="5">
    <source>
        <dbReference type="Google" id="ProtNLM"/>
    </source>
</evidence>
<evidence type="ECO:0000313" key="3">
    <source>
        <dbReference type="EMBL" id="KAK4275089.1"/>
    </source>
</evidence>
<dbReference type="PROSITE" id="PS01098">
    <property type="entry name" value="LIPASE_GDSL_SER"/>
    <property type="match status" value="1"/>
</dbReference>